<dbReference type="Proteomes" id="UP000076738">
    <property type="component" value="Unassembled WGS sequence"/>
</dbReference>
<reference evidence="1 2" key="1">
    <citation type="journal article" date="2016" name="Mol. Biol. Evol.">
        <title>Comparative Genomics of Early-Diverging Mushroom-Forming Fungi Provides Insights into the Origins of Lignocellulose Decay Capabilities.</title>
        <authorList>
            <person name="Nagy L.G."/>
            <person name="Riley R."/>
            <person name="Tritt A."/>
            <person name="Adam C."/>
            <person name="Daum C."/>
            <person name="Floudas D."/>
            <person name="Sun H."/>
            <person name="Yadav J.S."/>
            <person name="Pangilinan J."/>
            <person name="Larsson K.H."/>
            <person name="Matsuura K."/>
            <person name="Barry K."/>
            <person name="Labutti K."/>
            <person name="Kuo R."/>
            <person name="Ohm R.A."/>
            <person name="Bhattacharya S.S."/>
            <person name="Shirouzu T."/>
            <person name="Yoshinaga Y."/>
            <person name="Martin F.M."/>
            <person name="Grigoriev I.V."/>
            <person name="Hibbett D.S."/>
        </authorList>
    </citation>
    <scope>NUCLEOTIDE SEQUENCE [LARGE SCALE GENOMIC DNA]</scope>
    <source>
        <strain evidence="1 2">TUFC12733</strain>
    </source>
</reference>
<protein>
    <recommendedName>
        <fullName evidence="3">F-box domain-containing protein</fullName>
    </recommendedName>
</protein>
<evidence type="ECO:0000313" key="2">
    <source>
        <dbReference type="Proteomes" id="UP000076738"/>
    </source>
</evidence>
<evidence type="ECO:0000313" key="1">
    <source>
        <dbReference type="EMBL" id="KZO92524.1"/>
    </source>
</evidence>
<dbReference type="AlphaFoldDB" id="A0A167ID04"/>
<dbReference type="InterPro" id="IPR032675">
    <property type="entry name" value="LRR_dom_sf"/>
</dbReference>
<dbReference type="SUPFAM" id="SSF52047">
    <property type="entry name" value="RNI-like"/>
    <property type="match status" value="1"/>
</dbReference>
<dbReference type="Gene3D" id="3.80.10.10">
    <property type="entry name" value="Ribonuclease Inhibitor"/>
    <property type="match status" value="1"/>
</dbReference>
<keyword evidence="2" id="KW-1185">Reference proteome</keyword>
<sequence>MDVGLLLRSATPPRRLVALRERITALEFPSLTTANLSIHELEGILPQLDIRALRFSEFSFSDPTPWTQLENMEAVLQLTPSLQHLELCANFFSLAIDCATFLEVARKHASHLNTLILQNVPTTFGQLSSLTLRNLEVLVNINRPQSSGKRVLAFCQLLERTPALERLIIQDRAADDRVEHTSYLHALTSPPQLLRLRCVRLDTWSPILASAYLALVSRSNLQDLSFTPFPYSPRLHLWNIEQLRAWSQLKVLGLPPLKRLIFGVFDALTALEDLECGRDDFLHQLSLVSQGTTIFPDLNTLRISSVGDWQDGDGSIAGFLRARDNAGIPLQRLLVHGPVVTRFFEVERDLGGVNVQIGRYRPRDGFEGVTATLEPVDELFSEAELKKYGLWDERKPKGRWAFWNG</sequence>
<proteinExistence type="predicted"/>
<organism evidence="1 2">
    <name type="scientific">Calocera viscosa (strain TUFC12733)</name>
    <dbReference type="NCBI Taxonomy" id="1330018"/>
    <lineage>
        <taxon>Eukaryota</taxon>
        <taxon>Fungi</taxon>
        <taxon>Dikarya</taxon>
        <taxon>Basidiomycota</taxon>
        <taxon>Agaricomycotina</taxon>
        <taxon>Dacrymycetes</taxon>
        <taxon>Dacrymycetales</taxon>
        <taxon>Dacrymycetaceae</taxon>
        <taxon>Calocera</taxon>
    </lineage>
</organism>
<name>A0A167ID04_CALVF</name>
<dbReference type="EMBL" id="KV417310">
    <property type="protein sequence ID" value="KZO92524.1"/>
    <property type="molecule type" value="Genomic_DNA"/>
</dbReference>
<gene>
    <name evidence="1" type="ORF">CALVIDRAFT_307800</name>
</gene>
<accession>A0A167ID04</accession>
<evidence type="ECO:0008006" key="3">
    <source>
        <dbReference type="Google" id="ProtNLM"/>
    </source>
</evidence>